<evidence type="ECO:0000313" key="12">
    <source>
        <dbReference type="EMBL" id="CAI2369149.1"/>
    </source>
</evidence>
<reference evidence="12" key="1">
    <citation type="submission" date="2023-07" db="EMBL/GenBank/DDBJ databases">
        <authorList>
            <consortium name="AG Swart"/>
            <person name="Singh M."/>
            <person name="Singh A."/>
            <person name="Seah K."/>
            <person name="Emmerich C."/>
        </authorList>
    </citation>
    <scope>NUCLEOTIDE SEQUENCE</scope>
    <source>
        <strain evidence="12">DP1</strain>
    </source>
</reference>
<dbReference type="InterPro" id="IPR007315">
    <property type="entry name" value="PIG-V/Gpi18"/>
</dbReference>
<feature type="transmembrane region" description="Helical" evidence="11">
    <location>
        <begin position="296"/>
        <end position="317"/>
    </location>
</feature>
<dbReference type="EC" id="2.4.1.-" evidence="11"/>
<keyword evidence="6 11" id="KW-0808">Transferase</keyword>
<sequence length="439" mass="51220">MSNIAKIIFFFIITRFLLIFCLIPIIHAAFIRFNMQIDESQSISEIWMEYLTPWDGKHFREIYLNGYQFERQHVFFPLNKIIIDFISDMTSGISKILIGLILSNLFSLGSCILLYILSVQCFGSTKFALYSTLFFCLNLCTRFYISLYTESLYTFLSLLGMTLIQSTIKRDPVNDVGFFQILGASIIFIINVACRSNSCLLSLIPGYYILIKCYRSLNTSSGSLILWFSFGHFTLCCFLYCFYYLVNQYPYQLYCKDENPSEWCHQAFPNLYDHIQKVYWNTGFLRQLDRGLHSSYFATLPVNFFNIWLICLVYNNLKAYINLSKSHNPSSSTYTAIKSFLDDEISFRRPNKVEFCQIFFLPIILHYILLIIFINLFANLEILMRVVSTHPVYHWGYVYLLAKKQKSAFEKVVGGLLVVHHAVFMVFEFTAFPLNVGTP</sequence>
<feature type="transmembrane region" description="Helical" evidence="11">
    <location>
        <begin position="358"/>
        <end position="376"/>
    </location>
</feature>
<dbReference type="GO" id="GO:0000009">
    <property type="term" value="F:alpha-1,6-mannosyltransferase activity"/>
    <property type="evidence" value="ECO:0007669"/>
    <property type="project" value="InterPro"/>
</dbReference>
<comment type="pathway">
    <text evidence="2 11">Glycolipid biosynthesis; glycosylphosphatidylinositol-anchor biosynthesis.</text>
</comment>
<comment type="caution">
    <text evidence="12">The sequence shown here is derived from an EMBL/GenBank/DDBJ whole genome shotgun (WGS) entry which is preliminary data.</text>
</comment>
<feature type="transmembrane region" description="Helical" evidence="11">
    <location>
        <begin position="6"/>
        <end position="31"/>
    </location>
</feature>
<evidence type="ECO:0000256" key="3">
    <source>
        <dbReference type="ARBA" id="ARBA00008698"/>
    </source>
</evidence>
<keyword evidence="13" id="KW-1185">Reference proteome</keyword>
<dbReference type="AlphaFoldDB" id="A0AAD1UI14"/>
<dbReference type="PANTHER" id="PTHR12468:SF2">
    <property type="entry name" value="GPI MANNOSYLTRANSFERASE 2"/>
    <property type="match status" value="1"/>
</dbReference>
<evidence type="ECO:0000256" key="7">
    <source>
        <dbReference type="ARBA" id="ARBA00022692"/>
    </source>
</evidence>
<comment type="function">
    <text evidence="11">Mannosyltransferase involved in glycosylphosphatidylinositol-anchor biosynthesis.</text>
</comment>
<organism evidence="12 13">
    <name type="scientific">Euplotes crassus</name>
    <dbReference type="NCBI Taxonomy" id="5936"/>
    <lineage>
        <taxon>Eukaryota</taxon>
        <taxon>Sar</taxon>
        <taxon>Alveolata</taxon>
        <taxon>Ciliophora</taxon>
        <taxon>Intramacronucleata</taxon>
        <taxon>Spirotrichea</taxon>
        <taxon>Hypotrichia</taxon>
        <taxon>Euplotida</taxon>
        <taxon>Euplotidae</taxon>
        <taxon>Moneuplotes</taxon>
    </lineage>
</organism>
<evidence type="ECO:0000256" key="4">
    <source>
        <dbReference type="ARBA" id="ARBA00022502"/>
    </source>
</evidence>
<keyword evidence="10 11" id="KW-0472">Membrane</keyword>
<keyword evidence="5 11" id="KW-0328">Glycosyltransferase</keyword>
<evidence type="ECO:0000256" key="10">
    <source>
        <dbReference type="ARBA" id="ARBA00023136"/>
    </source>
</evidence>
<evidence type="ECO:0000256" key="1">
    <source>
        <dbReference type="ARBA" id="ARBA00004477"/>
    </source>
</evidence>
<evidence type="ECO:0000256" key="8">
    <source>
        <dbReference type="ARBA" id="ARBA00022824"/>
    </source>
</evidence>
<dbReference type="GO" id="GO:0031501">
    <property type="term" value="C:mannosyltransferase complex"/>
    <property type="evidence" value="ECO:0007669"/>
    <property type="project" value="TreeGrafter"/>
</dbReference>
<protein>
    <recommendedName>
        <fullName evidence="11">GPI mannosyltransferase 2</fullName>
        <ecNumber evidence="11">2.4.1.-</ecNumber>
    </recommendedName>
</protein>
<name>A0AAD1UI14_EUPCR</name>
<keyword evidence="4 11" id="KW-0337">GPI-anchor biosynthesis</keyword>
<dbReference type="EMBL" id="CAMPGE010010301">
    <property type="protein sequence ID" value="CAI2369149.1"/>
    <property type="molecule type" value="Genomic_DNA"/>
</dbReference>
<dbReference type="GO" id="GO:0006506">
    <property type="term" value="P:GPI anchor biosynthetic process"/>
    <property type="evidence" value="ECO:0007669"/>
    <property type="project" value="UniProtKB-KW"/>
</dbReference>
<comment type="subcellular location">
    <subcellularLocation>
        <location evidence="1 11">Endoplasmic reticulum membrane</location>
        <topology evidence="1 11">Multi-pass membrane protein</topology>
    </subcellularLocation>
</comment>
<dbReference type="Pfam" id="PF04188">
    <property type="entry name" value="Mannosyl_trans2"/>
    <property type="match status" value="1"/>
</dbReference>
<evidence type="ECO:0000256" key="2">
    <source>
        <dbReference type="ARBA" id="ARBA00004687"/>
    </source>
</evidence>
<evidence type="ECO:0000256" key="9">
    <source>
        <dbReference type="ARBA" id="ARBA00022989"/>
    </source>
</evidence>
<feature type="transmembrane region" description="Helical" evidence="11">
    <location>
        <begin position="128"/>
        <end position="145"/>
    </location>
</feature>
<evidence type="ECO:0000313" key="13">
    <source>
        <dbReference type="Proteomes" id="UP001295684"/>
    </source>
</evidence>
<proteinExistence type="inferred from homology"/>
<feature type="transmembrane region" description="Helical" evidence="11">
    <location>
        <begin position="96"/>
        <end position="116"/>
    </location>
</feature>
<feature type="transmembrane region" description="Helical" evidence="11">
    <location>
        <begin position="180"/>
        <end position="204"/>
    </location>
</feature>
<feature type="transmembrane region" description="Helical" evidence="11">
    <location>
        <begin position="412"/>
        <end position="434"/>
    </location>
</feature>
<dbReference type="Proteomes" id="UP001295684">
    <property type="component" value="Unassembled WGS sequence"/>
</dbReference>
<keyword evidence="9 11" id="KW-1133">Transmembrane helix</keyword>
<evidence type="ECO:0000256" key="11">
    <source>
        <dbReference type="RuleBase" id="RU363112"/>
    </source>
</evidence>
<dbReference type="GO" id="GO:0005789">
    <property type="term" value="C:endoplasmic reticulum membrane"/>
    <property type="evidence" value="ECO:0007669"/>
    <property type="project" value="UniProtKB-SubCell"/>
</dbReference>
<gene>
    <name evidence="12" type="ORF">ECRASSUSDP1_LOCUS10447</name>
</gene>
<accession>A0AAD1UI14</accession>
<evidence type="ECO:0000256" key="5">
    <source>
        <dbReference type="ARBA" id="ARBA00022676"/>
    </source>
</evidence>
<keyword evidence="8 11" id="KW-0256">Endoplasmic reticulum</keyword>
<feature type="transmembrane region" description="Helical" evidence="11">
    <location>
        <begin position="224"/>
        <end position="246"/>
    </location>
</feature>
<evidence type="ECO:0000256" key="6">
    <source>
        <dbReference type="ARBA" id="ARBA00022679"/>
    </source>
</evidence>
<dbReference type="PANTHER" id="PTHR12468">
    <property type="entry name" value="GPI MANNOSYLTRANSFERASE 2"/>
    <property type="match status" value="1"/>
</dbReference>
<dbReference type="GO" id="GO:0004376">
    <property type="term" value="F:GPI mannosyltransferase activity"/>
    <property type="evidence" value="ECO:0007669"/>
    <property type="project" value="InterPro"/>
</dbReference>
<keyword evidence="7 11" id="KW-0812">Transmembrane</keyword>
<comment type="similarity">
    <text evidence="3 11">Belongs to the PIGV family.</text>
</comment>